<reference evidence="2 3" key="1">
    <citation type="journal article" date="2018" name="IMA Fungus">
        <title>IMA Genome-F 10: Nine draft genome sequences of Claviceps purpurea s.lat., including C. arundinis, C. humidiphila, and C. cf. spartinae, pseudomolecules for the pitch canker pathogen Fusarium circinatum, draft genome of Davidsoniella eucalypti, Grosmannia galeiformis, Quambalaria eucalypti, and Teratosphaeria destructans.</title>
        <authorList>
            <person name="Wingfield B.D."/>
            <person name="Liu M."/>
            <person name="Nguyen H.D."/>
            <person name="Lane F.A."/>
            <person name="Morgan S.W."/>
            <person name="De Vos L."/>
            <person name="Wilken P.M."/>
            <person name="Duong T.A."/>
            <person name="Aylward J."/>
            <person name="Coetzee M.P."/>
            <person name="Dadej K."/>
            <person name="De Beer Z.W."/>
            <person name="Findlay W."/>
            <person name="Havenga M."/>
            <person name="Kolarik M."/>
            <person name="Menzies J.G."/>
            <person name="Naidoo K."/>
            <person name="Pochopski O."/>
            <person name="Shoukouhi P."/>
            <person name="Santana Q.C."/>
            <person name="Seifert K.A."/>
            <person name="Soal N."/>
            <person name="Steenkamp E.T."/>
            <person name="Tatham C.T."/>
            <person name="van der Nest M.A."/>
            <person name="Wingfield M.J."/>
        </authorList>
    </citation>
    <scope>NUCLEOTIDE SEQUENCE [LARGE SCALE GENOMIC DNA]</scope>
    <source>
        <strain evidence="2">CMW44962</strain>
    </source>
</reference>
<feature type="compositionally biased region" description="Polar residues" evidence="1">
    <location>
        <begin position="72"/>
        <end position="81"/>
    </location>
</feature>
<keyword evidence="3" id="KW-1185">Reference proteome</keyword>
<feature type="compositionally biased region" description="Polar residues" evidence="1">
    <location>
        <begin position="19"/>
        <end position="29"/>
    </location>
</feature>
<proteinExistence type="predicted"/>
<feature type="region of interest" description="Disordered" evidence="1">
    <location>
        <begin position="231"/>
        <end position="257"/>
    </location>
</feature>
<dbReference type="AlphaFoldDB" id="A0A9W7SW27"/>
<comment type="caution">
    <text evidence="2">The sequence shown here is derived from an EMBL/GenBank/DDBJ whole genome shotgun (WGS) entry which is preliminary data.</text>
</comment>
<name>A0A9W7SW27_9PEZI</name>
<dbReference type="OrthoDB" id="1630758at2759"/>
<accession>A0A9W7SW27</accession>
<feature type="region of interest" description="Disordered" evidence="1">
    <location>
        <begin position="18"/>
        <end position="103"/>
    </location>
</feature>
<evidence type="ECO:0000256" key="1">
    <source>
        <dbReference type="SAM" id="MobiDB-lite"/>
    </source>
</evidence>
<evidence type="ECO:0000313" key="3">
    <source>
        <dbReference type="Proteomes" id="UP001138500"/>
    </source>
</evidence>
<gene>
    <name evidence="2" type="ORF">Tdes44962_MAKER02025</name>
</gene>
<evidence type="ECO:0000313" key="2">
    <source>
        <dbReference type="EMBL" id="KAH9834368.1"/>
    </source>
</evidence>
<protein>
    <submittedName>
        <fullName evidence="2">TRAF-type zinc finger protein</fullName>
    </submittedName>
</protein>
<reference evidence="2 3" key="2">
    <citation type="journal article" date="2021" name="Curr. Genet.">
        <title>Genetic response to nitrogen starvation in the aggressive Eucalyptus foliar pathogen Teratosphaeria destructans.</title>
        <authorList>
            <person name="Havenga M."/>
            <person name="Wingfield B.D."/>
            <person name="Wingfield M.J."/>
            <person name="Dreyer L.L."/>
            <person name="Roets F."/>
            <person name="Aylward J."/>
        </authorList>
    </citation>
    <scope>NUCLEOTIDE SEQUENCE [LARGE SCALE GENOMIC DNA]</scope>
    <source>
        <strain evidence="2">CMW44962</strain>
    </source>
</reference>
<dbReference type="Proteomes" id="UP001138500">
    <property type="component" value="Unassembled WGS sequence"/>
</dbReference>
<sequence>MSRKLEILENGLGALQQIMYPQQQDPDTSSADERSIPFLDASSRTPSPASVIGSVHAEELSDTPSRARHSSDNPAFRQSASFPRGRRAPAAPGPRPTDLPAPFTSDFDVASPFPPPVTNGGPFVSPLHHLLSMHESLRDEMGRISSALQELDGRQSMHTLNENLRTREEITYLNAQLAGLSRQVHWLTASQLQRQQSRVGTPGASSSADAGGVEAAVNAVSSATSALSGIARAVGGSGPGDQQGRRRGHSEEGRTKL</sequence>
<organism evidence="2 3">
    <name type="scientific">Teratosphaeria destructans</name>
    <dbReference type="NCBI Taxonomy" id="418781"/>
    <lineage>
        <taxon>Eukaryota</taxon>
        <taxon>Fungi</taxon>
        <taxon>Dikarya</taxon>
        <taxon>Ascomycota</taxon>
        <taxon>Pezizomycotina</taxon>
        <taxon>Dothideomycetes</taxon>
        <taxon>Dothideomycetidae</taxon>
        <taxon>Mycosphaerellales</taxon>
        <taxon>Teratosphaeriaceae</taxon>
        <taxon>Teratosphaeria</taxon>
    </lineage>
</organism>
<dbReference type="EMBL" id="RIBY02001001">
    <property type="protein sequence ID" value="KAH9834368.1"/>
    <property type="molecule type" value="Genomic_DNA"/>
</dbReference>